<comment type="caution">
    <text evidence="2">The sequence shown here is derived from an EMBL/GenBank/DDBJ whole genome shotgun (WGS) entry which is preliminary data.</text>
</comment>
<name>A0A7V0IA27_DESA2</name>
<feature type="transmembrane region" description="Helical" evidence="1">
    <location>
        <begin position="6"/>
        <end position="27"/>
    </location>
</feature>
<dbReference type="Proteomes" id="UP000885706">
    <property type="component" value="Unassembled WGS sequence"/>
</dbReference>
<evidence type="ECO:0000313" key="2">
    <source>
        <dbReference type="EMBL" id="HDD35503.1"/>
    </source>
</evidence>
<proteinExistence type="predicted"/>
<organism evidence="2">
    <name type="scientific">Desulfofervidus auxilii</name>
    <dbReference type="NCBI Taxonomy" id="1621989"/>
    <lineage>
        <taxon>Bacteria</taxon>
        <taxon>Pseudomonadati</taxon>
        <taxon>Thermodesulfobacteriota</taxon>
        <taxon>Candidatus Desulfofervidia</taxon>
        <taxon>Candidatus Desulfofervidales</taxon>
        <taxon>Candidatus Desulfofervidaceae</taxon>
        <taxon>Candidatus Desulfofervidus</taxon>
    </lineage>
</organism>
<accession>A0A7V0IA27</accession>
<protein>
    <submittedName>
        <fullName evidence="2">Uncharacterized protein</fullName>
    </submittedName>
</protein>
<sequence>MNHKKIFVLIGMFLFFALGAATMMVFLKNEKSSDIVEKVIKEPLRFTKIQKTPKKVENKPIQTTKELAIDQKRKKGILTKGPKPNDNVKLVKDKRQSLEKSLAQILTAEPAKSKEKKKQIEQKNTRIITPEQIRQLYEKRMEALKYLQ</sequence>
<keyword evidence="1" id="KW-0812">Transmembrane</keyword>
<keyword evidence="1" id="KW-1133">Transmembrane helix</keyword>
<dbReference type="AlphaFoldDB" id="A0A7V0IA27"/>
<dbReference type="EMBL" id="DQWQ01000077">
    <property type="protein sequence ID" value="HDD35503.1"/>
    <property type="molecule type" value="Genomic_DNA"/>
</dbReference>
<keyword evidence="1" id="KW-0472">Membrane</keyword>
<gene>
    <name evidence="2" type="ORF">ENF30_01745</name>
</gene>
<reference evidence="2" key="1">
    <citation type="journal article" date="2020" name="mSystems">
        <title>Genome- and Community-Level Interaction Insights into Carbon Utilization and Element Cycling Functions of Hydrothermarchaeota in Hydrothermal Sediment.</title>
        <authorList>
            <person name="Zhou Z."/>
            <person name="Liu Y."/>
            <person name="Xu W."/>
            <person name="Pan J."/>
            <person name="Luo Z.H."/>
            <person name="Li M."/>
        </authorList>
    </citation>
    <scope>NUCLEOTIDE SEQUENCE [LARGE SCALE GENOMIC DNA]</scope>
    <source>
        <strain evidence="2">HyVt-113</strain>
    </source>
</reference>
<evidence type="ECO:0000256" key="1">
    <source>
        <dbReference type="SAM" id="Phobius"/>
    </source>
</evidence>